<dbReference type="InterPro" id="IPR014710">
    <property type="entry name" value="RmlC-like_jellyroll"/>
</dbReference>
<dbReference type="EMBL" id="CP001032">
    <property type="protein sequence ID" value="ACB76166.1"/>
    <property type="molecule type" value="Genomic_DNA"/>
</dbReference>
<dbReference type="STRING" id="452637.Oter_2885"/>
<dbReference type="eggNOG" id="COG1917">
    <property type="taxonomic scope" value="Bacteria"/>
</dbReference>
<gene>
    <name evidence="6" type="ordered locus">Oter_2885</name>
</gene>
<dbReference type="Gene3D" id="2.60.120.10">
    <property type="entry name" value="Jelly Rolls"/>
    <property type="match status" value="1"/>
</dbReference>
<feature type="region of interest" description="Disordered" evidence="4">
    <location>
        <begin position="273"/>
        <end position="299"/>
    </location>
</feature>
<dbReference type="InterPro" id="IPR050204">
    <property type="entry name" value="AraC_XylS_family_regulators"/>
</dbReference>
<evidence type="ECO:0000256" key="3">
    <source>
        <dbReference type="ARBA" id="ARBA00023163"/>
    </source>
</evidence>
<dbReference type="InterPro" id="IPR037923">
    <property type="entry name" value="HTH-like"/>
</dbReference>
<dbReference type="KEGG" id="ote:Oter_2885"/>
<accession>B1ZXB4</accession>
<dbReference type="OrthoDB" id="9816335at2"/>
<dbReference type="AlphaFoldDB" id="B1ZXB4"/>
<dbReference type="eggNOG" id="COG4977">
    <property type="taxonomic scope" value="Bacteria"/>
</dbReference>
<evidence type="ECO:0000313" key="6">
    <source>
        <dbReference type="EMBL" id="ACB76166.1"/>
    </source>
</evidence>
<evidence type="ECO:0000256" key="2">
    <source>
        <dbReference type="ARBA" id="ARBA00023125"/>
    </source>
</evidence>
<dbReference type="GO" id="GO:0043565">
    <property type="term" value="F:sequence-specific DNA binding"/>
    <property type="evidence" value="ECO:0007669"/>
    <property type="project" value="InterPro"/>
</dbReference>
<reference evidence="6 7" key="1">
    <citation type="journal article" date="2011" name="J. Bacteriol.">
        <title>Genome sequence of the verrucomicrobium Opitutus terrae PB90-1, an abundant inhabitant of rice paddy soil ecosystems.</title>
        <authorList>
            <person name="van Passel M.W."/>
            <person name="Kant R."/>
            <person name="Palva A."/>
            <person name="Copeland A."/>
            <person name="Lucas S."/>
            <person name="Lapidus A."/>
            <person name="Glavina del Rio T."/>
            <person name="Pitluck S."/>
            <person name="Goltsman E."/>
            <person name="Clum A."/>
            <person name="Sun H."/>
            <person name="Schmutz J."/>
            <person name="Larimer F.W."/>
            <person name="Land M.L."/>
            <person name="Hauser L."/>
            <person name="Kyrpides N."/>
            <person name="Mikhailova N."/>
            <person name="Richardson P.P."/>
            <person name="Janssen P.H."/>
            <person name="de Vos W.M."/>
            <person name="Smidt H."/>
        </authorList>
    </citation>
    <scope>NUCLEOTIDE SEQUENCE [LARGE SCALE GENOMIC DNA]</scope>
    <source>
        <strain evidence="7">DSM 11246 / JCM 15787 / PB90-1</strain>
    </source>
</reference>
<dbReference type="Gene3D" id="1.10.10.60">
    <property type="entry name" value="Homeodomain-like"/>
    <property type="match status" value="2"/>
</dbReference>
<keyword evidence="7" id="KW-1185">Reference proteome</keyword>
<organism evidence="6 7">
    <name type="scientific">Opitutus terrae (strain DSM 11246 / JCM 15787 / PB90-1)</name>
    <dbReference type="NCBI Taxonomy" id="452637"/>
    <lineage>
        <taxon>Bacteria</taxon>
        <taxon>Pseudomonadati</taxon>
        <taxon>Verrucomicrobiota</taxon>
        <taxon>Opitutia</taxon>
        <taxon>Opitutales</taxon>
        <taxon>Opitutaceae</taxon>
        <taxon>Opitutus</taxon>
    </lineage>
</organism>
<dbReference type="InterPro" id="IPR009057">
    <property type="entry name" value="Homeodomain-like_sf"/>
</dbReference>
<dbReference type="SUPFAM" id="SSF46689">
    <property type="entry name" value="Homeodomain-like"/>
    <property type="match status" value="2"/>
</dbReference>
<dbReference type="PROSITE" id="PS01124">
    <property type="entry name" value="HTH_ARAC_FAMILY_2"/>
    <property type="match status" value="1"/>
</dbReference>
<dbReference type="Proteomes" id="UP000007013">
    <property type="component" value="Chromosome"/>
</dbReference>
<protein>
    <submittedName>
        <fullName evidence="6">Transcriptional regulator, AraC family</fullName>
    </submittedName>
</protein>
<dbReference type="GO" id="GO:0003700">
    <property type="term" value="F:DNA-binding transcription factor activity"/>
    <property type="evidence" value="ECO:0007669"/>
    <property type="project" value="InterPro"/>
</dbReference>
<keyword evidence="1" id="KW-0805">Transcription regulation</keyword>
<dbReference type="InterPro" id="IPR018060">
    <property type="entry name" value="HTH_AraC"/>
</dbReference>
<dbReference type="PANTHER" id="PTHR46796:SF6">
    <property type="entry name" value="ARAC SUBFAMILY"/>
    <property type="match status" value="1"/>
</dbReference>
<keyword evidence="3" id="KW-0804">Transcription</keyword>
<evidence type="ECO:0000313" key="7">
    <source>
        <dbReference type="Proteomes" id="UP000007013"/>
    </source>
</evidence>
<evidence type="ECO:0000259" key="5">
    <source>
        <dbReference type="PROSITE" id="PS01124"/>
    </source>
</evidence>
<sequence>MKHSTPLPIILPRHGVLFAESVHDSGFHMAERTDPFHKLIYVLAGEVSFHESGRPVSTVGAGSLIVTPQLTCHAIDDVSPATLLLLCFADSFLRSDPDLAQLWTGLTDATSCRLCLARPSQLRLERLWRQALLEQAHELPGSPVAIRALAAQIFVMLLRVPARPGGDTAPQRVAAVGREIRETFYNAWDLDGAAARAGLSRRRFSALFRAEFNETFSDYLLRLRLDHAARLLRTREHSVMGVMFSCGFNDLSHFYRLFRARFGSPPKRWVLDQAPAPVVGSPHSPRDASGRHRSRGRRR</sequence>
<evidence type="ECO:0000256" key="4">
    <source>
        <dbReference type="SAM" id="MobiDB-lite"/>
    </source>
</evidence>
<dbReference type="Pfam" id="PF12833">
    <property type="entry name" value="HTH_18"/>
    <property type="match status" value="1"/>
</dbReference>
<dbReference type="RefSeq" id="WP_012375701.1">
    <property type="nucleotide sequence ID" value="NC_010571.1"/>
</dbReference>
<dbReference type="SMART" id="SM00342">
    <property type="entry name" value="HTH_ARAC"/>
    <property type="match status" value="1"/>
</dbReference>
<dbReference type="PANTHER" id="PTHR46796">
    <property type="entry name" value="HTH-TYPE TRANSCRIPTIONAL ACTIVATOR RHAS-RELATED"/>
    <property type="match status" value="1"/>
</dbReference>
<evidence type="ECO:0000256" key="1">
    <source>
        <dbReference type="ARBA" id="ARBA00023015"/>
    </source>
</evidence>
<name>B1ZXB4_OPITP</name>
<feature type="domain" description="HTH araC/xylS-type" evidence="5">
    <location>
        <begin position="174"/>
        <end position="272"/>
    </location>
</feature>
<dbReference type="SUPFAM" id="SSF51215">
    <property type="entry name" value="Regulatory protein AraC"/>
    <property type="match status" value="1"/>
</dbReference>
<dbReference type="HOGENOM" id="CLU_000445_88_3_0"/>
<proteinExistence type="predicted"/>
<keyword evidence="2" id="KW-0238">DNA-binding</keyword>